<dbReference type="AlphaFoldDB" id="A0A7V5U2B6"/>
<keyword evidence="3" id="KW-0479">Metal-binding</keyword>
<feature type="domain" description="Nitrite/sulphite reductase 4Fe-4S" evidence="8">
    <location>
        <begin position="82"/>
        <end position="210"/>
    </location>
</feature>
<keyword evidence="4" id="KW-0560">Oxidoreductase</keyword>
<evidence type="ECO:0000256" key="1">
    <source>
        <dbReference type="ARBA" id="ARBA00022485"/>
    </source>
</evidence>
<gene>
    <name evidence="10" type="ORF">ENJ96_03910</name>
</gene>
<dbReference type="PROSITE" id="PS00365">
    <property type="entry name" value="NIR_SIR"/>
    <property type="match status" value="1"/>
</dbReference>
<evidence type="ECO:0000256" key="4">
    <source>
        <dbReference type="ARBA" id="ARBA00023002"/>
    </source>
</evidence>
<keyword evidence="5" id="KW-0408">Iron</keyword>
<evidence type="ECO:0008006" key="11">
    <source>
        <dbReference type="Google" id="ProtNLM"/>
    </source>
</evidence>
<keyword evidence="2" id="KW-0349">Heme</keyword>
<dbReference type="EMBL" id="DROK01000115">
    <property type="protein sequence ID" value="HHI96975.1"/>
    <property type="molecule type" value="Genomic_DNA"/>
</dbReference>
<dbReference type="InterPro" id="IPR052034">
    <property type="entry name" value="NasD-like"/>
</dbReference>
<evidence type="ECO:0000256" key="2">
    <source>
        <dbReference type="ARBA" id="ARBA00022617"/>
    </source>
</evidence>
<dbReference type="GO" id="GO:0046872">
    <property type="term" value="F:metal ion binding"/>
    <property type="evidence" value="ECO:0007669"/>
    <property type="project" value="UniProtKB-KW"/>
</dbReference>
<keyword evidence="6" id="KW-0411">Iron-sulfur</keyword>
<dbReference type="InterPro" id="IPR005117">
    <property type="entry name" value="NiRdtase/SiRdtase_haem-b_fer"/>
</dbReference>
<organism evidence="10">
    <name type="scientific">Thermodesulfatator atlanticus</name>
    <dbReference type="NCBI Taxonomy" id="501497"/>
    <lineage>
        <taxon>Bacteria</taxon>
        <taxon>Pseudomonadati</taxon>
        <taxon>Thermodesulfobacteriota</taxon>
        <taxon>Thermodesulfobacteria</taxon>
        <taxon>Thermodesulfobacteriales</taxon>
        <taxon>Thermodesulfatatoraceae</taxon>
        <taxon>Thermodesulfatator</taxon>
    </lineage>
</organism>
<evidence type="ECO:0000256" key="7">
    <source>
        <dbReference type="SAM" id="Coils"/>
    </source>
</evidence>
<keyword evidence="7" id="KW-0175">Coiled coil</keyword>
<evidence type="ECO:0000313" key="10">
    <source>
        <dbReference type="EMBL" id="HHI96975.1"/>
    </source>
</evidence>
<reference evidence="10" key="1">
    <citation type="journal article" date="2020" name="mSystems">
        <title>Genome- and Community-Level Interaction Insights into Carbon Utilization and Element Cycling Functions of Hydrothermarchaeota in Hydrothermal Sediment.</title>
        <authorList>
            <person name="Zhou Z."/>
            <person name="Liu Y."/>
            <person name="Xu W."/>
            <person name="Pan J."/>
            <person name="Luo Z.H."/>
            <person name="Li M."/>
        </authorList>
    </citation>
    <scope>NUCLEOTIDE SEQUENCE [LARGE SCALE GENOMIC DNA]</scope>
    <source>
        <strain evidence="10">HyVt-533</strain>
    </source>
</reference>
<evidence type="ECO:0000259" key="9">
    <source>
        <dbReference type="Pfam" id="PF03460"/>
    </source>
</evidence>
<accession>A0A7V5U2B6</accession>
<feature type="domain" description="Nitrite/Sulfite reductase ferredoxin-like" evidence="9">
    <location>
        <begin position="7"/>
        <end position="70"/>
    </location>
</feature>
<dbReference type="GO" id="GO:0016491">
    <property type="term" value="F:oxidoreductase activity"/>
    <property type="evidence" value="ECO:0007669"/>
    <property type="project" value="UniProtKB-KW"/>
</dbReference>
<dbReference type="PANTHER" id="PTHR43809">
    <property type="entry name" value="NITRITE REDUCTASE (NADH) LARGE SUBUNIT"/>
    <property type="match status" value="1"/>
</dbReference>
<dbReference type="Pfam" id="PF01077">
    <property type="entry name" value="NIR_SIR"/>
    <property type="match status" value="1"/>
</dbReference>
<name>A0A7V5U2B6_9BACT</name>
<dbReference type="Gene3D" id="3.90.480.10">
    <property type="entry name" value="Sulfite Reductase Hemoprotein,Domain 2"/>
    <property type="match status" value="1"/>
</dbReference>
<dbReference type="GO" id="GO:0051539">
    <property type="term" value="F:4 iron, 4 sulfur cluster binding"/>
    <property type="evidence" value="ECO:0007669"/>
    <property type="project" value="UniProtKB-KW"/>
</dbReference>
<protein>
    <recommendedName>
        <fullName evidence="11">Nitrite reductase</fullName>
    </recommendedName>
</protein>
<evidence type="ECO:0000256" key="6">
    <source>
        <dbReference type="ARBA" id="ARBA00023014"/>
    </source>
</evidence>
<feature type="coiled-coil region" evidence="7">
    <location>
        <begin position="51"/>
        <end position="78"/>
    </location>
</feature>
<dbReference type="GO" id="GO:0020037">
    <property type="term" value="F:heme binding"/>
    <property type="evidence" value="ECO:0007669"/>
    <property type="project" value="InterPro"/>
</dbReference>
<dbReference type="Pfam" id="PF03460">
    <property type="entry name" value="NIR_SIR_ferr"/>
    <property type="match status" value="1"/>
</dbReference>
<sequence length="215" mass="23461">MEIPGLIPQKDGSWALSIELPEGKIGAEVLKVLASLAEGGAFIHPTTAQKIMVLGLRKEEALKALERLEKAGARIRKSGKSLQPRTCVGLPFCKLALQETFPLAQAIYEAFPREELPHKFKIGVSGCPACCSWANTLDLGFVGVRDGFKVYLGGKGGYKPRLGILVGKIGDLSEALEVTRRVLDLFKEKGAKKRRFAKIVENLSLEEIQQYLGLS</sequence>
<keyword evidence="1" id="KW-0004">4Fe-4S</keyword>
<proteinExistence type="predicted"/>
<dbReference type="PRINTS" id="PR00397">
    <property type="entry name" value="SIROHAEM"/>
</dbReference>
<evidence type="ECO:0000256" key="5">
    <source>
        <dbReference type="ARBA" id="ARBA00023004"/>
    </source>
</evidence>
<dbReference type="Proteomes" id="UP000886101">
    <property type="component" value="Unassembled WGS sequence"/>
</dbReference>
<dbReference type="InterPro" id="IPR036136">
    <property type="entry name" value="Nit/Sulf_reduc_fer-like_dom_sf"/>
</dbReference>
<dbReference type="Gene3D" id="3.30.413.10">
    <property type="entry name" value="Sulfite Reductase Hemoprotein, domain 1"/>
    <property type="match status" value="1"/>
</dbReference>
<dbReference type="SUPFAM" id="SSF55124">
    <property type="entry name" value="Nitrite/Sulfite reductase N-terminal domain-like"/>
    <property type="match status" value="1"/>
</dbReference>
<dbReference type="InterPro" id="IPR045854">
    <property type="entry name" value="NO2/SO3_Rdtase_4Fe4S_sf"/>
</dbReference>
<comment type="caution">
    <text evidence="10">The sequence shown here is derived from an EMBL/GenBank/DDBJ whole genome shotgun (WGS) entry which is preliminary data.</text>
</comment>
<dbReference type="SUPFAM" id="SSF56014">
    <property type="entry name" value="Nitrite and sulphite reductase 4Fe-4S domain-like"/>
    <property type="match status" value="1"/>
</dbReference>
<dbReference type="InterPro" id="IPR006066">
    <property type="entry name" value="NO2/SO3_Rdtase_FeS/sirohaem_BS"/>
</dbReference>
<dbReference type="InterPro" id="IPR006067">
    <property type="entry name" value="NO2/SO3_Rdtase_4Fe4S_dom"/>
</dbReference>
<dbReference type="PANTHER" id="PTHR43809:SF1">
    <property type="entry name" value="NITRITE REDUCTASE (NADH) LARGE SUBUNIT"/>
    <property type="match status" value="1"/>
</dbReference>
<evidence type="ECO:0000259" key="8">
    <source>
        <dbReference type="Pfam" id="PF01077"/>
    </source>
</evidence>
<evidence type="ECO:0000256" key="3">
    <source>
        <dbReference type="ARBA" id="ARBA00022723"/>
    </source>
</evidence>